<gene>
    <name evidence="1" type="ORF">TNIN_187621</name>
</gene>
<name>A0A8X6Y821_9ARAC</name>
<evidence type="ECO:0000313" key="2">
    <source>
        <dbReference type="Proteomes" id="UP000886998"/>
    </source>
</evidence>
<keyword evidence="2" id="KW-1185">Reference proteome</keyword>
<proteinExistence type="predicted"/>
<dbReference type="Proteomes" id="UP000886998">
    <property type="component" value="Unassembled WGS sequence"/>
</dbReference>
<sequence>MPTLLLSFYINDQTARTQGTLSGTLVCLSIQSEKSSLTCGIVYNMSRASTHPSDMTADRSPDTCLHDSGCPTGKNHSGIPTRNNHLATRIILVSQKRKIRSAWERLGRSVFHLREMLSCFLKSSLCS</sequence>
<reference evidence="1" key="1">
    <citation type="submission" date="2020-08" db="EMBL/GenBank/DDBJ databases">
        <title>Multicomponent nature underlies the extraordinary mechanical properties of spider dragline silk.</title>
        <authorList>
            <person name="Kono N."/>
            <person name="Nakamura H."/>
            <person name="Mori M."/>
            <person name="Yoshida Y."/>
            <person name="Ohtoshi R."/>
            <person name="Malay A.D."/>
            <person name="Moran D.A.P."/>
            <person name="Tomita M."/>
            <person name="Numata K."/>
            <person name="Arakawa K."/>
        </authorList>
    </citation>
    <scope>NUCLEOTIDE SEQUENCE</scope>
</reference>
<dbReference type="AlphaFoldDB" id="A0A8X6Y821"/>
<evidence type="ECO:0000313" key="1">
    <source>
        <dbReference type="EMBL" id="GFY67856.1"/>
    </source>
</evidence>
<comment type="caution">
    <text evidence="1">The sequence shown here is derived from an EMBL/GenBank/DDBJ whole genome shotgun (WGS) entry which is preliminary data.</text>
</comment>
<dbReference type="EMBL" id="BMAV01016788">
    <property type="protein sequence ID" value="GFY67856.1"/>
    <property type="molecule type" value="Genomic_DNA"/>
</dbReference>
<accession>A0A8X6Y821</accession>
<organism evidence="1 2">
    <name type="scientific">Trichonephila inaurata madagascariensis</name>
    <dbReference type="NCBI Taxonomy" id="2747483"/>
    <lineage>
        <taxon>Eukaryota</taxon>
        <taxon>Metazoa</taxon>
        <taxon>Ecdysozoa</taxon>
        <taxon>Arthropoda</taxon>
        <taxon>Chelicerata</taxon>
        <taxon>Arachnida</taxon>
        <taxon>Araneae</taxon>
        <taxon>Araneomorphae</taxon>
        <taxon>Entelegynae</taxon>
        <taxon>Araneoidea</taxon>
        <taxon>Nephilidae</taxon>
        <taxon>Trichonephila</taxon>
        <taxon>Trichonephila inaurata</taxon>
    </lineage>
</organism>
<protein>
    <submittedName>
        <fullName evidence="1">Uncharacterized protein</fullName>
    </submittedName>
</protein>